<reference evidence="1" key="1">
    <citation type="submission" date="2020-05" db="EMBL/GenBank/DDBJ databases">
        <authorList>
            <person name="Chiriac C."/>
            <person name="Salcher M."/>
            <person name="Ghai R."/>
            <person name="Kavagutti S V."/>
        </authorList>
    </citation>
    <scope>NUCLEOTIDE SEQUENCE</scope>
</reference>
<organism evidence="1">
    <name type="scientific">uncultured Caudovirales phage</name>
    <dbReference type="NCBI Taxonomy" id="2100421"/>
    <lineage>
        <taxon>Viruses</taxon>
        <taxon>Duplodnaviria</taxon>
        <taxon>Heunggongvirae</taxon>
        <taxon>Uroviricota</taxon>
        <taxon>Caudoviricetes</taxon>
        <taxon>Peduoviridae</taxon>
        <taxon>Maltschvirus</taxon>
        <taxon>Maltschvirus maltsch</taxon>
    </lineage>
</organism>
<protein>
    <submittedName>
        <fullName evidence="1">Uncharacterized protein</fullName>
    </submittedName>
</protein>
<evidence type="ECO:0000313" key="1">
    <source>
        <dbReference type="EMBL" id="CAB5212430.1"/>
    </source>
</evidence>
<gene>
    <name evidence="1" type="ORF">UFOVP187_15</name>
</gene>
<dbReference type="EMBL" id="LR798237">
    <property type="protein sequence ID" value="CAB5212430.1"/>
    <property type="molecule type" value="Genomic_DNA"/>
</dbReference>
<accession>A0A6J7WFN3</accession>
<proteinExistence type="predicted"/>
<sequence length="122" mass="13921">MKTERLGQLITLRFGVKDIKKKADNGVNGDISNEVTSHPEFDFKSYPWDQCISDNTEKYGEKGAAKVCGAIKNMTEQEEFMIPQPEPNEKKDEYITRCMKAIGDENKPQEQLLAICYAQLEK</sequence>
<name>A0A6J7WFN3_9CAUD</name>